<accession>A0A840SCK7</accession>
<keyword evidence="3 7" id="KW-0347">Helicase</keyword>
<feature type="domain" description="Helicase ATP-binding" evidence="8">
    <location>
        <begin position="32"/>
        <end position="202"/>
    </location>
</feature>
<evidence type="ECO:0000259" key="10">
    <source>
        <dbReference type="PROSITE" id="PS51195"/>
    </source>
</evidence>
<dbReference type="SUPFAM" id="SSF52540">
    <property type="entry name" value="P-loop containing nucleoside triphosphate hydrolases"/>
    <property type="match status" value="1"/>
</dbReference>
<dbReference type="InterPro" id="IPR044742">
    <property type="entry name" value="DEAD/DEAH_RhlB"/>
</dbReference>
<organism evidence="11 13">
    <name type="scientific">Treponema rectale</name>
    <dbReference type="NCBI Taxonomy" id="744512"/>
    <lineage>
        <taxon>Bacteria</taxon>
        <taxon>Pseudomonadati</taxon>
        <taxon>Spirochaetota</taxon>
        <taxon>Spirochaetia</taxon>
        <taxon>Spirochaetales</taxon>
        <taxon>Treponemataceae</taxon>
        <taxon>Treponema</taxon>
    </lineage>
</organism>
<protein>
    <submittedName>
        <fullName evidence="12">ATP-dependent helicase</fullName>
    </submittedName>
    <submittedName>
        <fullName evidence="11">Superfamily II DNA/RNA helicase</fullName>
    </submittedName>
</protein>
<dbReference type="GO" id="GO:0005524">
    <property type="term" value="F:ATP binding"/>
    <property type="evidence" value="ECO:0007669"/>
    <property type="project" value="UniProtKB-KW"/>
</dbReference>
<evidence type="ECO:0000256" key="3">
    <source>
        <dbReference type="ARBA" id="ARBA00022806"/>
    </source>
</evidence>
<dbReference type="CDD" id="cd00268">
    <property type="entry name" value="DEADc"/>
    <property type="match status" value="1"/>
</dbReference>
<dbReference type="EMBL" id="JACHFR010000001">
    <property type="protein sequence ID" value="MBB5218515.1"/>
    <property type="molecule type" value="Genomic_DNA"/>
</dbReference>
<reference evidence="11 13" key="2">
    <citation type="submission" date="2020-08" db="EMBL/GenBank/DDBJ databases">
        <title>Genomic Encyclopedia of Type Strains, Phase IV (KMG-IV): sequencing the most valuable type-strain genomes for metagenomic binning, comparative biology and taxonomic classification.</title>
        <authorList>
            <person name="Goeker M."/>
        </authorList>
    </citation>
    <scope>NUCLEOTIDE SEQUENCE [LARGE SCALE GENOMIC DNA]</scope>
    <source>
        <strain evidence="11 13">DSM 103679</strain>
    </source>
</reference>
<dbReference type="GO" id="GO:0005829">
    <property type="term" value="C:cytosol"/>
    <property type="evidence" value="ECO:0007669"/>
    <property type="project" value="TreeGrafter"/>
</dbReference>
<dbReference type="InterPro" id="IPR014001">
    <property type="entry name" value="Helicase_ATP-bd"/>
</dbReference>
<keyword evidence="4 7" id="KW-0067">ATP-binding</keyword>
<keyword evidence="13" id="KW-1185">Reference proteome</keyword>
<dbReference type="CDD" id="cd18787">
    <property type="entry name" value="SF2_C_DEAD"/>
    <property type="match status" value="1"/>
</dbReference>
<evidence type="ECO:0000256" key="7">
    <source>
        <dbReference type="RuleBase" id="RU000492"/>
    </source>
</evidence>
<gene>
    <name evidence="12" type="ORF">DYE49_04730</name>
    <name evidence="11" type="ORF">HNP77_000859</name>
</gene>
<dbReference type="GO" id="GO:0016787">
    <property type="term" value="F:hydrolase activity"/>
    <property type="evidence" value="ECO:0007669"/>
    <property type="project" value="UniProtKB-KW"/>
</dbReference>
<evidence type="ECO:0000259" key="8">
    <source>
        <dbReference type="PROSITE" id="PS51192"/>
    </source>
</evidence>
<reference evidence="12 14" key="1">
    <citation type="submission" date="2018-08" db="EMBL/GenBank/DDBJ databases">
        <title>The first complete genome of Treponema rectale (CHPAT), a commensal spirochete of the bovine rectum.</title>
        <authorList>
            <person name="Staton G.J."/>
            <person name="Clegg S.R."/>
            <person name="Carter S.D."/>
            <person name="Radford A.D."/>
            <person name="Darby A."/>
            <person name="Hall N."/>
            <person name="Birtles R.J."/>
            <person name="Evans N.J."/>
        </authorList>
    </citation>
    <scope>NUCLEOTIDE SEQUENCE [LARGE SCALE GENOMIC DNA]</scope>
    <source>
        <strain evidence="12 14">CHPA</strain>
    </source>
</reference>
<dbReference type="PROSITE" id="PS51192">
    <property type="entry name" value="HELICASE_ATP_BIND_1"/>
    <property type="match status" value="1"/>
</dbReference>
<evidence type="ECO:0000256" key="6">
    <source>
        <dbReference type="PROSITE-ProRule" id="PRU00552"/>
    </source>
</evidence>
<dbReference type="InterPro" id="IPR050079">
    <property type="entry name" value="DEAD_box_RNA_helicase"/>
</dbReference>
<dbReference type="RefSeq" id="WP_184651932.1">
    <property type="nucleotide sequence ID" value="NZ_JACHFR010000001.1"/>
</dbReference>
<keyword evidence="2 7" id="KW-0378">Hydrolase</keyword>
<dbReference type="InterPro" id="IPR014014">
    <property type="entry name" value="RNA_helicase_DEAD_Q_motif"/>
</dbReference>
<dbReference type="InterPro" id="IPR000629">
    <property type="entry name" value="RNA-helicase_DEAD-box_CS"/>
</dbReference>
<dbReference type="SMART" id="SM00487">
    <property type="entry name" value="DEXDc"/>
    <property type="match status" value="1"/>
</dbReference>
<name>A0A840SCK7_9SPIR</name>
<dbReference type="PROSITE" id="PS51194">
    <property type="entry name" value="HELICASE_CTER"/>
    <property type="match status" value="1"/>
</dbReference>
<dbReference type="InterPro" id="IPR011545">
    <property type="entry name" value="DEAD/DEAH_box_helicase_dom"/>
</dbReference>
<dbReference type="InterPro" id="IPR027417">
    <property type="entry name" value="P-loop_NTPase"/>
</dbReference>
<dbReference type="PANTHER" id="PTHR47959:SF1">
    <property type="entry name" value="ATP-DEPENDENT RNA HELICASE DBPA"/>
    <property type="match status" value="1"/>
</dbReference>
<dbReference type="Pfam" id="PF00270">
    <property type="entry name" value="DEAD"/>
    <property type="match status" value="1"/>
</dbReference>
<dbReference type="PANTHER" id="PTHR47959">
    <property type="entry name" value="ATP-DEPENDENT RNA HELICASE RHLE-RELATED"/>
    <property type="match status" value="1"/>
</dbReference>
<feature type="domain" description="DEAD-box RNA helicase Q" evidence="10">
    <location>
        <begin position="1"/>
        <end position="29"/>
    </location>
</feature>
<evidence type="ECO:0000259" key="9">
    <source>
        <dbReference type="PROSITE" id="PS51194"/>
    </source>
</evidence>
<dbReference type="InterPro" id="IPR001650">
    <property type="entry name" value="Helicase_C-like"/>
</dbReference>
<evidence type="ECO:0000313" key="11">
    <source>
        <dbReference type="EMBL" id="MBB5218515.1"/>
    </source>
</evidence>
<dbReference type="AlphaFoldDB" id="A0A840SCK7"/>
<evidence type="ECO:0000256" key="4">
    <source>
        <dbReference type="ARBA" id="ARBA00022840"/>
    </source>
</evidence>
<dbReference type="GO" id="GO:0003676">
    <property type="term" value="F:nucleic acid binding"/>
    <property type="evidence" value="ECO:0007669"/>
    <property type="project" value="InterPro"/>
</dbReference>
<dbReference type="Proteomes" id="UP000578697">
    <property type="component" value="Unassembled WGS sequence"/>
</dbReference>
<keyword evidence="1 7" id="KW-0547">Nucleotide-binding</keyword>
<feature type="short sequence motif" description="Q motif" evidence="6">
    <location>
        <begin position="1"/>
        <end position="29"/>
    </location>
</feature>
<evidence type="ECO:0000313" key="14">
    <source>
        <dbReference type="Proteomes" id="UP000593591"/>
    </source>
</evidence>
<evidence type="ECO:0000313" key="13">
    <source>
        <dbReference type="Proteomes" id="UP000578697"/>
    </source>
</evidence>
<dbReference type="SMART" id="SM00490">
    <property type="entry name" value="HELICc"/>
    <property type="match status" value="1"/>
</dbReference>
<proteinExistence type="inferred from homology"/>
<comment type="similarity">
    <text evidence="5 7">Belongs to the DEAD box helicase family.</text>
</comment>
<feature type="domain" description="Helicase C-terminal" evidence="9">
    <location>
        <begin position="236"/>
        <end position="380"/>
    </location>
</feature>
<evidence type="ECO:0000256" key="5">
    <source>
        <dbReference type="ARBA" id="ARBA00038437"/>
    </source>
</evidence>
<evidence type="ECO:0000313" key="12">
    <source>
        <dbReference type="EMBL" id="QOS39800.1"/>
    </source>
</evidence>
<evidence type="ECO:0000256" key="2">
    <source>
        <dbReference type="ARBA" id="ARBA00022801"/>
    </source>
</evidence>
<dbReference type="Gene3D" id="3.40.50.300">
    <property type="entry name" value="P-loop containing nucleotide triphosphate hydrolases"/>
    <property type="match status" value="2"/>
</dbReference>
<dbReference type="PROSITE" id="PS00039">
    <property type="entry name" value="DEAD_ATP_HELICASE"/>
    <property type="match status" value="1"/>
</dbReference>
<dbReference type="Proteomes" id="UP000593591">
    <property type="component" value="Chromosome"/>
</dbReference>
<dbReference type="EMBL" id="CP031517">
    <property type="protein sequence ID" value="QOS39800.1"/>
    <property type="molecule type" value="Genomic_DNA"/>
</dbReference>
<dbReference type="Pfam" id="PF00271">
    <property type="entry name" value="Helicase_C"/>
    <property type="match status" value="1"/>
</dbReference>
<evidence type="ECO:0000256" key="1">
    <source>
        <dbReference type="ARBA" id="ARBA00022741"/>
    </source>
</evidence>
<sequence length="386" mass="43502">MNSVFEDLSKETVENLNKNGITSPTPVQQKVIPLISQRENILFQSETGTGKTFAYLIPLVERLLKLDNPKKEVKLLIASPTYELASQIKIQFQKLSSLKCILCIGGAPVSRQIEMLKEKPVAVIGGSARLLELIHLKKLKADAVDVLVLDEADRLLSPELRDETIALMERLPKSVQLIGNSATVSEFTRKTLEKMRTEAGIEGSSMILVELPKEDVLQKRIEHQALFSERRDKIDTLRSYINAVKPEKLIVFTSKTDQVENIASKLKFRKIECEGLCRHSDKKERKTVIDRFKSGKLKILITTDLASRGLDIPDITHVIQMDLPENDDFFIHRAGRTARAGKTGINCVIGDEVEMHRYAALEKKLHLKVYPKILYGGKLLKPEDAE</sequence>
<dbReference type="KEGG" id="trc:DYE49_04730"/>
<dbReference type="GO" id="GO:0003724">
    <property type="term" value="F:RNA helicase activity"/>
    <property type="evidence" value="ECO:0007669"/>
    <property type="project" value="InterPro"/>
</dbReference>
<dbReference type="PROSITE" id="PS51195">
    <property type="entry name" value="Q_MOTIF"/>
    <property type="match status" value="1"/>
</dbReference>